<comment type="caution">
    <text evidence="1">The sequence shown here is derived from an EMBL/GenBank/DDBJ whole genome shotgun (WGS) entry which is preliminary data.</text>
</comment>
<dbReference type="EMBL" id="JAUCGM010000247">
    <property type="protein sequence ID" value="MDM8562678.1"/>
    <property type="molecule type" value="Genomic_DNA"/>
</dbReference>
<proteinExistence type="predicted"/>
<evidence type="ECO:0000313" key="1">
    <source>
        <dbReference type="EMBL" id="MDM8562678.1"/>
    </source>
</evidence>
<gene>
    <name evidence="1" type="ORF">QUF54_04915</name>
</gene>
<keyword evidence="2" id="KW-1185">Reference proteome</keyword>
<evidence type="ECO:0000313" key="2">
    <source>
        <dbReference type="Proteomes" id="UP001171945"/>
    </source>
</evidence>
<accession>A0ABT7VSZ4</accession>
<name>A0ABT7VSZ4_9GAMM</name>
<organism evidence="1 2">
    <name type="scientific">Candidatus Marithioploca araucensis</name>
    <dbReference type="NCBI Taxonomy" id="70273"/>
    <lineage>
        <taxon>Bacteria</taxon>
        <taxon>Pseudomonadati</taxon>
        <taxon>Pseudomonadota</taxon>
        <taxon>Gammaproteobacteria</taxon>
        <taxon>Thiotrichales</taxon>
        <taxon>Thiotrichaceae</taxon>
        <taxon>Candidatus Marithioploca</taxon>
    </lineage>
</organism>
<protein>
    <submittedName>
        <fullName evidence="1">Helix-turn-helix domain-containing protein</fullName>
    </submittedName>
</protein>
<reference evidence="1" key="1">
    <citation type="submission" date="2023-06" db="EMBL/GenBank/DDBJ databases">
        <title>Uncultivated large filamentous bacteria from sulfidic sediments reveal new species and different genomic features in energy metabolism and defense.</title>
        <authorList>
            <person name="Fonseca A."/>
        </authorList>
    </citation>
    <scope>NUCLEOTIDE SEQUENCE</scope>
    <source>
        <strain evidence="1">HSG4</strain>
    </source>
</reference>
<dbReference type="Pfam" id="PF13730">
    <property type="entry name" value="HTH_36"/>
    <property type="match status" value="1"/>
</dbReference>
<sequence>MTPFTNLSQSTTTVYQTLQKYSNTHQICEMSYNNLVKKSGYGKTVVINAVRELTTGQWIRKIMACNEEEGHLTNRYKLLR</sequence>
<dbReference type="Proteomes" id="UP001171945">
    <property type="component" value="Unassembled WGS sequence"/>
</dbReference>